<feature type="region of interest" description="Disordered" evidence="1">
    <location>
        <begin position="395"/>
        <end position="422"/>
    </location>
</feature>
<accession>A0A0C9V0Z2</accession>
<feature type="compositionally biased region" description="Basic and acidic residues" evidence="1">
    <location>
        <begin position="29"/>
        <end position="48"/>
    </location>
</feature>
<feature type="compositionally biased region" description="Basic and acidic residues" evidence="1">
    <location>
        <begin position="395"/>
        <end position="413"/>
    </location>
</feature>
<feature type="compositionally biased region" description="Low complexity" evidence="1">
    <location>
        <begin position="69"/>
        <end position="80"/>
    </location>
</feature>
<gene>
    <name evidence="2" type="ORF">M422DRAFT_34688</name>
</gene>
<dbReference type="HOGENOM" id="CLU_650812_0_0_1"/>
<reference evidence="2 3" key="1">
    <citation type="submission" date="2014-06" db="EMBL/GenBank/DDBJ databases">
        <title>Evolutionary Origins and Diversification of the Mycorrhizal Mutualists.</title>
        <authorList>
            <consortium name="DOE Joint Genome Institute"/>
            <consortium name="Mycorrhizal Genomics Consortium"/>
            <person name="Kohler A."/>
            <person name="Kuo A."/>
            <person name="Nagy L.G."/>
            <person name="Floudas D."/>
            <person name="Copeland A."/>
            <person name="Barry K.W."/>
            <person name="Cichocki N."/>
            <person name="Veneault-Fourrey C."/>
            <person name="LaButti K."/>
            <person name="Lindquist E.A."/>
            <person name="Lipzen A."/>
            <person name="Lundell T."/>
            <person name="Morin E."/>
            <person name="Murat C."/>
            <person name="Riley R."/>
            <person name="Ohm R."/>
            <person name="Sun H."/>
            <person name="Tunlid A."/>
            <person name="Henrissat B."/>
            <person name="Grigoriev I.V."/>
            <person name="Hibbett D.S."/>
            <person name="Martin F."/>
        </authorList>
    </citation>
    <scope>NUCLEOTIDE SEQUENCE [LARGE SCALE GENOMIC DNA]</scope>
    <source>
        <strain evidence="2 3">SS14</strain>
    </source>
</reference>
<sequence>MSVPEHSRIRMPSTSSSSRRATVGSSPYEDSRTLSRHERRAHPYDMPRRASFNDNNGEITLEHLVRGYPSPSGSHSSDSPVHTPAQGAGTPSSRTATLAPMHFMGSPAHETKPLINPGHEYSCDPFNVPGFSPPMNLIHEITPHPNSNNIHAYPMLGSTNSSAPRGLGMLGHEPTSYGFFHDPHALPPASPSNPPSTISSPHMQGTTMDENDPASLRRRLRELEFQNDLIREHEAKAQARISDLEDQIQQNNFSNQLLLSSHHQQSYIETQPYNLNASSAASVSRALGPAPSDWHARTQYRIRRFCSLNRAGNALCAWHDSRRERRQHPPRMAPPDTLNCGCSYKEALFEEALARHGVGSYLPGESVRMDPVLRNGLLKLLEGVYGYRDGDFERTQEGGWKEGEDSSSWERRAVSRPPRRAN</sequence>
<dbReference type="Proteomes" id="UP000054279">
    <property type="component" value="Unassembled WGS sequence"/>
</dbReference>
<dbReference type="AlphaFoldDB" id="A0A0C9V0Z2"/>
<dbReference type="OrthoDB" id="3222060at2759"/>
<proteinExistence type="predicted"/>
<evidence type="ECO:0000256" key="1">
    <source>
        <dbReference type="SAM" id="MobiDB-lite"/>
    </source>
</evidence>
<name>A0A0C9V0Z2_SPHS4</name>
<protein>
    <submittedName>
        <fullName evidence="2">Uncharacterized protein</fullName>
    </submittedName>
</protein>
<organism evidence="2 3">
    <name type="scientific">Sphaerobolus stellatus (strain SS14)</name>
    <dbReference type="NCBI Taxonomy" id="990650"/>
    <lineage>
        <taxon>Eukaryota</taxon>
        <taxon>Fungi</taxon>
        <taxon>Dikarya</taxon>
        <taxon>Basidiomycota</taxon>
        <taxon>Agaricomycotina</taxon>
        <taxon>Agaricomycetes</taxon>
        <taxon>Phallomycetidae</taxon>
        <taxon>Geastrales</taxon>
        <taxon>Sphaerobolaceae</taxon>
        <taxon>Sphaerobolus</taxon>
    </lineage>
</organism>
<evidence type="ECO:0000313" key="3">
    <source>
        <dbReference type="Proteomes" id="UP000054279"/>
    </source>
</evidence>
<feature type="region of interest" description="Disordered" evidence="1">
    <location>
        <begin position="1"/>
        <end position="98"/>
    </location>
</feature>
<feature type="region of interest" description="Disordered" evidence="1">
    <location>
        <begin position="186"/>
        <end position="214"/>
    </location>
</feature>
<keyword evidence="3" id="KW-1185">Reference proteome</keyword>
<dbReference type="EMBL" id="KN837190">
    <property type="protein sequence ID" value="KIJ35277.1"/>
    <property type="molecule type" value="Genomic_DNA"/>
</dbReference>
<evidence type="ECO:0000313" key="2">
    <source>
        <dbReference type="EMBL" id="KIJ35277.1"/>
    </source>
</evidence>
<feature type="compositionally biased region" description="Low complexity" evidence="1">
    <location>
        <begin position="10"/>
        <end position="26"/>
    </location>
</feature>